<feature type="region of interest" description="Disordered" evidence="1">
    <location>
        <begin position="59"/>
        <end position="112"/>
    </location>
</feature>
<evidence type="ECO:0000313" key="3">
    <source>
        <dbReference type="Proteomes" id="UP000675881"/>
    </source>
</evidence>
<evidence type="ECO:0000256" key="1">
    <source>
        <dbReference type="SAM" id="MobiDB-lite"/>
    </source>
</evidence>
<dbReference type="AlphaFoldDB" id="A0A7R8D427"/>
<dbReference type="EMBL" id="HG994587">
    <property type="protein sequence ID" value="CAF3021914.1"/>
    <property type="molecule type" value="Genomic_DNA"/>
</dbReference>
<proteinExistence type="predicted"/>
<organism evidence="2 3">
    <name type="scientific">Lepeophtheirus salmonis</name>
    <name type="common">Salmon louse</name>
    <name type="synonym">Caligus salmonis</name>
    <dbReference type="NCBI Taxonomy" id="72036"/>
    <lineage>
        <taxon>Eukaryota</taxon>
        <taxon>Metazoa</taxon>
        <taxon>Ecdysozoa</taxon>
        <taxon>Arthropoda</taxon>
        <taxon>Crustacea</taxon>
        <taxon>Multicrustacea</taxon>
        <taxon>Hexanauplia</taxon>
        <taxon>Copepoda</taxon>
        <taxon>Siphonostomatoida</taxon>
        <taxon>Caligidae</taxon>
        <taxon>Lepeophtheirus</taxon>
    </lineage>
</organism>
<gene>
    <name evidence="2" type="ORF">LSAA_13596</name>
</gene>
<accession>A0A7R8D427</accession>
<feature type="compositionally biased region" description="Polar residues" evidence="1">
    <location>
        <begin position="92"/>
        <end position="104"/>
    </location>
</feature>
<keyword evidence="3" id="KW-1185">Reference proteome</keyword>
<sequence length="124" mass="14037">MGKKQNATKLLRKLEETRFLGKKAIEDLRSLPHELEAMTMEDIKASSKIAVVEQEVVHMKKKKSQRTQRGHGGIRSSRRTLVSGVSGEDLWSSDTSSRMQQGSLSKVPPIAPWSPEEKVEWMHL</sequence>
<feature type="compositionally biased region" description="Basic residues" evidence="1">
    <location>
        <begin position="59"/>
        <end position="69"/>
    </location>
</feature>
<dbReference type="Proteomes" id="UP000675881">
    <property type="component" value="Chromosome 8"/>
</dbReference>
<reference evidence="2" key="1">
    <citation type="submission" date="2021-02" db="EMBL/GenBank/DDBJ databases">
        <authorList>
            <person name="Bekaert M."/>
        </authorList>
    </citation>
    <scope>NUCLEOTIDE SEQUENCE</scope>
    <source>
        <strain evidence="2">IoA-00</strain>
    </source>
</reference>
<protein>
    <submittedName>
        <fullName evidence="2">(salmon louse) hypothetical protein</fullName>
    </submittedName>
</protein>
<name>A0A7R8D427_LEPSM</name>
<evidence type="ECO:0000313" key="2">
    <source>
        <dbReference type="EMBL" id="CAF3021914.1"/>
    </source>
</evidence>